<dbReference type="Gene3D" id="3.30.160.60">
    <property type="entry name" value="Classic Zinc Finger"/>
    <property type="match status" value="5"/>
</dbReference>
<evidence type="ECO:0000259" key="10">
    <source>
        <dbReference type="PROSITE" id="PS50157"/>
    </source>
</evidence>
<dbReference type="Pfam" id="PF00096">
    <property type="entry name" value="zf-C2H2"/>
    <property type="match status" value="7"/>
</dbReference>
<evidence type="ECO:0000256" key="3">
    <source>
        <dbReference type="ARBA" id="ARBA00022771"/>
    </source>
</evidence>
<feature type="domain" description="C2H2-type" evidence="10">
    <location>
        <begin position="36"/>
        <end position="65"/>
    </location>
</feature>
<dbReference type="InterPro" id="IPR036236">
    <property type="entry name" value="Znf_C2H2_sf"/>
</dbReference>
<feature type="region of interest" description="Disordered" evidence="9">
    <location>
        <begin position="1"/>
        <end position="23"/>
    </location>
</feature>
<keyword evidence="12" id="KW-1185">Reference proteome</keyword>
<evidence type="ECO:0000256" key="7">
    <source>
        <dbReference type="ARBA" id="ARBA00023242"/>
    </source>
</evidence>
<keyword evidence="4" id="KW-0862">Zinc</keyword>
<feature type="domain" description="C2H2-type" evidence="10">
    <location>
        <begin position="66"/>
        <end position="95"/>
    </location>
</feature>
<organism evidence="11 12">
    <name type="scientific">Xylocopa violacea</name>
    <name type="common">Violet carpenter bee</name>
    <name type="synonym">Apis violacea</name>
    <dbReference type="NCBI Taxonomy" id="135666"/>
    <lineage>
        <taxon>Eukaryota</taxon>
        <taxon>Metazoa</taxon>
        <taxon>Ecdysozoa</taxon>
        <taxon>Arthropoda</taxon>
        <taxon>Hexapoda</taxon>
        <taxon>Insecta</taxon>
        <taxon>Pterygota</taxon>
        <taxon>Neoptera</taxon>
        <taxon>Endopterygota</taxon>
        <taxon>Hymenoptera</taxon>
        <taxon>Apocrita</taxon>
        <taxon>Aculeata</taxon>
        <taxon>Apoidea</taxon>
        <taxon>Anthophila</taxon>
        <taxon>Apidae</taxon>
        <taxon>Xylocopa</taxon>
        <taxon>Xylocopa</taxon>
    </lineage>
</organism>
<sequence>MGHDSNSEADSVSVESESVTKETSVAVETIRNEKRHKCTFAGCNLAFSRPSRLQRHIRFHTGERCYKCDYPGCTKAYTNTSHLKRHMKTHNEKKTLYQCTVCSLYLSNQHNLKRHYNTFHLGKLTCKKCNETFTKRYQLKIHMLTHDSVTHKCDQCSKSFTNFVKFKRHKASHEQGAKQYPCTVAGCNEVFGKWVLLCAHRKTQHVYDHKCKDCGKIFFSKHHLRIHSQVHVENRTVTPCPFEKCPRVYYFKGNLNHHIRTYHLGVKYECDICKIKIGTKQKLRNHIEKLHMVEKRVKHIKKIQRKKRKDAGMPKRSVVSKLVGANLPPQVEKMVLERKEDIEYLEQFGTVSSDP</sequence>
<dbReference type="PROSITE" id="PS00028">
    <property type="entry name" value="ZINC_FINGER_C2H2_1"/>
    <property type="match status" value="8"/>
</dbReference>
<feature type="domain" description="C2H2-type" evidence="10">
    <location>
        <begin position="238"/>
        <end position="268"/>
    </location>
</feature>
<keyword evidence="7" id="KW-0539">Nucleus</keyword>
<evidence type="ECO:0000256" key="8">
    <source>
        <dbReference type="PROSITE-ProRule" id="PRU00042"/>
    </source>
</evidence>
<comment type="caution">
    <text evidence="11">The sequence shown here is derived from an EMBL/GenBank/DDBJ whole genome shotgun (WGS) entry which is preliminary data.</text>
</comment>
<feature type="domain" description="C2H2-type" evidence="10">
    <location>
        <begin position="124"/>
        <end position="146"/>
    </location>
</feature>
<evidence type="ECO:0000256" key="5">
    <source>
        <dbReference type="ARBA" id="ARBA00023015"/>
    </source>
</evidence>
<keyword evidence="2" id="KW-0479">Metal-binding</keyword>
<dbReference type="PROSITE" id="PS50157">
    <property type="entry name" value="ZINC_FINGER_C2H2_2"/>
    <property type="match status" value="8"/>
</dbReference>
<protein>
    <recommendedName>
        <fullName evidence="10">C2H2-type domain-containing protein</fullName>
    </recommendedName>
</protein>
<feature type="domain" description="C2H2-type" evidence="10">
    <location>
        <begin position="268"/>
        <end position="296"/>
    </location>
</feature>
<dbReference type="SUPFAM" id="SSF57667">
    <property type="entry name" value="beta-beta-alpha zinc fingers"/>
    <property type="match status" value="4"/>
</dbReference>
<feature type="domain" description="C2H2-type" evidence="10">
    <location>
        <begin position="97"/>
        <end position="125"/>
    </location>
</feature>
<dbReference type="PANTHER" id="PTHR46179">
    <property type="entry name" value="ZINC FINGER PROTEIN"/>
    <property type="match status" value="1"/>
</dbReference>
<dbReference type="EMBL" id="CAXAJV020001293">
    <property type="protein sequence ID" value="CAL7944985.1"/>
    <property type="molecule type" value="Genomic_DNA"/>
</dbReference>
<dbReference type="PANTHER" id="PTHR46179:SF13">
    <property type="entry name" value="C2H2-TYPE DOMAIN-CONTAINING PROTEIN"/>
    <property type="match status" value="1"/>
</dbReference>
<accession>A0ABP1P0J3</accession>
<name>A0ABP1P0J3_XYLVO</name>
<reference evidence="11 12" key="1">
    <citation type="submission" date="2024-08" db="EMBL/GenBank/DDBJ databases">
        <authorList>
            <person name="Will J Nash"/>
            <person name="Angela Man"/>
            <person name="Seanna McTaggart"/>
            <person name="Kendall Baker"/>
            <person name="Tom Barker"/>
            <person name="Leah Catchpole"/>
            <person name="Alex Durrant"/>
            <person name="Karim Gharbi"/>
            <person name="Naomi Irish"/>
            <person name="Gemy Kaithakottil"/>
            <person name="Debby Ku"/>
            <person name="Aaliyah Providence"/>
            <person name="Felix Shaw"/>
            <person name="David Swarbreck"/>
            <person name="Chris Watkins"/>
            <person name="Ann M. McCartney"/>
            <person name="Giulio Formenti"/>
            <person name="Alice Mouton"/>
            <person name="Noel Vella"/>
            <person name="Bjorn M von Reumont"/>
            <person name="Adriana Vella"/>
            <person name="Wilfried Haerty"/>
        </authorList>
    </citation>
    <scope>NUCLEOTIDE SEQUENCE [LARGE SCALE GENOMIC DNA]</scope>
</reference>
<comment type="subcellular location">
    <subcellularLocation>
        <location evidence="1">Nucleus</location>
    </subcellularLocation>
</comment>
<dbReference type="SMART" id="SM00355">
    <property type="entry name" value="ZnF_C2H2"/>
    <property type="match status" value="9"/>
</dbReference>
<evidence type="ECO:0000313" key="11">
    <source>
        <dbReference type="EMBL" id="CAL7944985.1"/>
    </source>
</evidence>
<feature type="domain" description="C2H2-type" evidence="10">
    <location>
        <begin position="209"/>
        <end position="236"/>
    </location>
</feature>
<evidence type="ECO:0000256" key="9">
    <source>
        <dbReference type="SAM" id="MobiDB-lite"/>
    </source>
</evidence>
<feature type="compositionally biased region" description="Low complexity" evidence="9">
    <location>
        <begin position="8"/>
        <end position="23"/>
    </location>
</feature>
<evidence type="ECO:0000256" key="4">
    <source>
        <dbReference type="ARBA" id="ARBA00022833"/>
    </source>
</evidence>
<evidence type="ECO:0000256" key="1">
    <source>
        <dbReference type="ARBA" id="ARBA00004123"/>
    </source>
</evidence>
<gene>
    <name evidence="11" type="ORF">XYLVIOL_LOCUS6955</name>
</gene>
<feature type="domain" description="C2H2-type" evidence="10">
    <location>
        <begin position="151"/>
        <end position="173"/>
    </location>
</feature>
<evidence type="ECO:0000256" key="6">
    <source>
        <dbReference type="ARBA" id="ARBA00023163"/>
    </source>
</evidence>
<dbReference type="InterPro" id="IPR051061">
    <property type="entry name" value="Zinc_finger_trans_reg"/>
</dbReference>
<keyword evidence="6" id="KW-0804">Transcription</keyword>
<keyword evidence="5" id="KW-0805">Transcription regulation</keyword>
<proteinExistence type="predicted"/>
<dbReference type="InterPro" id="IPR013087">
    <property type="entry name" value="Znf_C2H2_type"/>
</dbReference>
<evidence type="ECO:0000256" key="2">
    <source>
        <dbReference type="ARBA" id="ARBA00022723"/>
    </source>
</evidence>
<keyword evidence="3 8" id="KW-0863">Zinc-finger</keyword>
<evidence type="ECO:0000313" key="12">
    <source>
        <dbReference type="Proteomes" id="UP001642520"/>
    </source>
</evidence>
<dbReference type="Proteomes" id="UP001642520">
    <property type="component" value="Unassembled WGS sequence"/>
</dbReference>